<feature type="region of interest" description="Disordered" evidence="1">
    <location>
        <begin position="1"/>
        <end position="27"/>
    </location>
</feature>
<keyword evidence="2" id="KW-0812">Transmembrane</keyword>
<dbReference type="AlphaFoldDB" id="A0A0S3EXU1"/>
<keyword evidence="2" id="KW-0472">Membrane</keyword>
<protein>
    <recommendedName>
        <fullName evidence="3">Transposase IS4-like domain-containing protein</fullName>
    </recommendedName>
</protein>
<sequence>MVRQPAQKGRFAQGIGTSRGGRTSKIHGLTDAAGRPRVLLISPGSFSDMTIAPALIEAAHGRFDRLIADRGYDSNTIRTSIQAQGAEVVIPATRSRKEPIPYDRDAYRTRNLVERLWCRLKDWRCIAARYDKLAANYMAGVFLAAILTFW</sequence>
<evidence type="ECO:0000313" key="4">
    <source>
        <dbReference type="EMBL" id="ALR20219.1"/>
    </source>
</evidence>
<evidence type="ECO:0000259" key="3">
    <source>
        <dbReference type="Pfam" id="PF01609"/>
    </source>
</evidence>
<dbReference type="STRING" id="1332080.ATN00_07790"/>
<keyword evidence="5" id="KW-1185">Reference proteome</keyword>
<dbReference type="Pfam" id="PF01609">
    <property type="entry name" value="DDE_Tnp_1"/>
    <property type="match status" value="1"/>
</dbReference>
<dbReference type="PANTHER" id="PTHR30007:SF1">
    <property type="entry name" value="BLR1914 PROTEIN"/>
    <property type="match status" value="1"/>
</dbReference>
<evidence type="ECO:0000256" key="1">
    <source>
        <dbReference type="SAM" id="MobiDB-lite"/>
    </source>
</evidence>
<accession>A0A0S3EXU1</accession>
<dbReference type="EMBL" id="CP013264">
    <property type="protein sequence ID" value="ALR20219.1"/>
    <property type="molecule type" value="Genomic_DNA"/>
</dbReference>
<dbReference type="GO" id="GO:0004803">
    <property type="term" value="F:transposase activity"/>
    <property type="evidence" value="ECO:0007669"/>
    <property type="project" value="InterPro"/>
</dbReference>
<dbReference type="PANTHER" id="PTHR30007">
    <property type="entry name" value="PHP DOMAIN PROTEIN"/>
    <property type="match status" value="1"/>
</dbReference>
<proteinExistence type="predicted"/>
<dbReference type="KEGG" id="sbd:ATN00_07790"/>
<evidence type="ECO:0000313" key="5">
    <source>
        <dbReference type="Proteomes" id="UP000056968"/>
    </source>
</evidence>
<organism evidence="4 5">
    <name type="scientific">Sphingobium baderi</name>
    <dbReference type="NCBI Taxonomy" id="1332080"/>
    <lineage>
        <taxon>Bacteria</taxon>
        <taxon>Pseudomonadati</taxon>
        <taxon>Pseudomonadota</taxon>
        <taxon>Alphaproteobacteria</taxon>
        <taxon>Sphingomonadales</taxon>
        <taxon>Sphingomonadaceae</taxon>
        <taxon>Sphingobium</taxon>
    </lineage>
</organism>
<dbReference type="Proteomes" id="UP000056968">
    <property type="component" value="Chromosome"/>
</dbReference>
<name>A0A0S3EXU1_9SPHN</name>
<feature type="domain" description="Transposase IS4-like" evidence="3">
    <location>
        <begin position="15"/>
        <end position="147"/>
    </location>
</feature>
<reference evidence="4 5" key="1">
    <citation type="submission" date="2015-11" db="EMBL/GenBank/DDBJ databases">
        <title>A Two-component Flavoprotein Monooxygenase System MeaXY Responsible for para-Hydroxylation of 2-Methyl-6-ethylaniline and 2,6-Diethylaniline in Sphingobium baderi DE-13.</title>
        <authorList>
            <person name="Cheng M."/>
            <person name="Meng Q."/>
            <person name="Yang Y."/>
            <person name="Chu C."/>
            <person name="Yan X."/>
            <person name="He J."/>
            <person name="Li S."/>
        </authorList>
    </citation>
    <scope>NUCLEOTIDE SEQUENCE [LARGE SCALE GENOMIC DNA]</scope>
    <source>
        <strain evidence="4 5">DE-13</strain>
    </source>
</reference>
<keyword evidence="2" id="KW-1133">Transmembrane helix</keyword>
<evidence type="ECO:0000256" key="2">
    <source>
        <dbReference type="SAM" id="Phobius"/>
    </source>
</evidence>
<dbReference type="NCBIfam" id="NF033580">
    <property type="entry name" value="transpos_IS5_3"/>
    <property type="match status" value="1"/>
</dbReference>
<dbReference type="InterPro" id="IPR002559">
    <property type="entry name" value="Transposase_11"/>
</dbReference>
<dbReference type="GO" id="GO:0006313">
    <property type="term" value="P:DNA transposition"/>
    <property type="evidence" value="ECO:0007669"/>
    <property type="project" value="InterPro"/>
</dbReference>
<gene>
    <name evidence="4" type="ORF">ATN00_07790</name>
</gene>
<feature type="transmembrane region" description="Helical" evidence="2">
    <location>
        <begin position="133"/>
        <end position="149"/>
    </location>
</feature>
<dbReference type="GO" id="GO:0003677">
    <property type="term" value="F:DNA binding"/>
    <property type="evidence" value="ECO:0007669"/>
    <property type="project" value="InterPro"/>
</dbReference>